<name>A0A8X7B9X6_TRICX</name>
<feature type="domain" description="Reverse transcriptase" evidence="1">
    <location>
        <begin position="486"/>
        <end position="752"/>
    </location>
</feature>
<protein>
    <submittedName>
        <fullName evidence="2">Probable RNA-directed DNA polymerase from transposon X-element</fullName>
    </submittedName>
</protein>
<dbReference type="PROSITE" id="PS50878">
    <property type="entry name" value="RT_POL"/>
    <property type="match status" value="1"/>
</dbReference>
<dbReference type="InterPro" id="IPR000477">
    <property type="entry name" value="RT_dom"/>
</dbReference>
<organism evidence="2 3">
    <name type="scientific">Trichonephila clavipes</name>
    <name type="common">Golden silk orbweaver</name>
    <name type="synonym">Nephila clavipes</name>
    <dbReference type="NCBI Taxonomy" id="2585209"/>
    <lineage>
        <taxon>Eukaryota</taxon>
        <taxon>Metazoa</taxon>
        <taxon>Ecdysozoa</taxon>
        <taxon>Arthropoda</taxon>
        <taxon>Chelicerata</taxon>
        <taxon>Arachnida</taxon>
        <taxon>Araneae</taxon>
        <taxon>Araneomorphae</taxon>
        <taxon>Entelegynae</taxon>
        <taxon>Araneoidea</taxon>
        <taxon>Nephilidae</taxon>
        <taxon>Trichonephila</taxon>
    </lineage>
</organism>
<dbReference type="InterPro" id="IPR052560">
    <property type="entry name" value="RdDP_mobile_element"/>
</dbReference>
<keyword evidence="2" id="KW-0808">Transferase</keyword>
<dbReference type="EMBL" id="BMAU01021369">
    <property type="protein sequence ID" value="GFY24600.1"/>
    <property type="molecule type" value="Genomic_DNA"/>
</dbReference>
<dbReference type="Pfam" id="PF00078">
    <property type="entry name" value="RVT_1"/>
    <property type="match status" value="1"/>
</dbReference>
<comment type="caution">
    <text evidence="2">The sequence shown here is derived from an EMBL/GenBank/DDBJ whole genome shotgun (WGS) entry which is preliminary data.</text>
</comment>
<keyword evidence="2" id="KW-0695">RNA-directed DNA polymerase</keyword>
<gene>
    <name evidence="2" type="primary">X-element ORF2</name>
    <name evidence="2" type="ORF">TNCV_1016461</name>
</gene>
<dbReference type="PANTHER" id="PTHR36688">
    <property type="entry name" value="ENDO/EXONUCLEASE/PHOSPHATASE DOMAIN-CONTAINING PROTEIN"/>
    <property type="match status" value="1"/>
</dbReference>
<proteinExistence type="predicted"/>
<reference evidence="2" key="1">
    <citation type="submission" date="2020-08" db="EMBL/GenBank/DDBJ databases">
        <title>Multicomponent nature underlies the extraordinary mechanical properties of spider dragline silk.</title>
        <authorList>
            <person name="Kono N."/>
            <person name="Nakamura H."/>
            <person name="Mori M."/>
            <person name="Yoshida Y."/>
            <person name="Ohtoshi R."/>
            <person name="Malay A.D."/>
            <person name="Moran D.A.P."/>
            <person name="Tomita M."/>
            <person name="Numata K."/>
            <person name="Arakawa K."/>
        </authorList>
    </citation>
    <scope>NUCLEOTIDE SEQUENCE</scope>
</reference>
<evidence type="ECO:0000313" key="3">
    <source>
        <dbReference type="Proteomes" id="UP000887159"/>
    </source>
</evidence>
<keyword evidence="3" id="KW-1185">Reference proteome</keyword>
<evidence type="ECO:0000259" key="1">
    <source>
        <dbReference type="PROSITE" id="PS50878"/>
    </source>
</evidence>
<dbReference type="InterPro" id="IPR043502">
    <property type="entry name" value="DNA/RNA_pol_sf"/>
</dbReference>
<keyword evidence="2" id="KW-0548">Nucleotidyltransferase</keyword>
<accession>A0A8X7B9X6</accession>
<dbReference type="CDD" id="cd01650">
    <property type="entry name" value="RT_nLTR_like"/>
    <property type="match status" value="1"/>
</dbReference>
<dbReference type="Proteomes" id="UP000887159">
    <property type="component" value="Unassembled WGS sequence"/>
</dbReference>
<dbReference type="SUPFAM" id="SSF56219">
    <property type="entry name" value="DNase I-like"/>
    <property type="match status" value="1"/>
</dbReference>
<evidence type="ECO:0000313" key="2">
    <source>
        <dbReference type="EMBL" id="GFY24600.1"/>
    </source>
</evidence>
<dbReference type="Pfam" id="PF14529">
    <property type="entry name" value="Exo_endo_phos_2"/>
    <property type="match status" value="1"/>
</dbReference>
<dbReference type="SUPFAM" id="SSF56672">
    <property type="entry name" value="DNA/RNA polymerases"/>
    <property type="match status" value="1"/>
</dbReference>
<sequence length="901" mass="103071">MEELRASTDLMCINRPRPSLLCLIKTLQNALIEDWESSWSNSNTGLRVKSFFPKPSLDINPHSIYFTQFLTNNGPFVSYLHRFKLKTAPNCLCGSVGDADHYVFACPLTKDFHLVFPSQNAKKAWFQSIIGNPSNQDLFNPGSNFLVGDFNAKHTSWGCPVSDTKGNKLYDYIINNNIDVIAPPTPTRFGTDSATIIDFALIKNLNWPCNIDSIPELSSDHNPIKLHFPRTAKFEIPPPQLNTNWNIFTSTLANSENCHVPNANSTPEIESQVRDLTSEILAAHAKASRPMTHSEPPFVQGELKYLFKERNRARKLWQFTKFPQHKTELNRLQNKIKRRVVNYRQQVWEDYLTSLDAEDGSLWGTARAFGKKASPISALNGPNGVALSDTNKTELIALSLESQFQLNDIHNPHKDDIITNTVDAYIANHTNNNNIDPIPPALPSELITYIKKIKIKKSPGRDGITNKMIKNLPLITIFKITNIINNMFNLRYFPNAWKTAVIIPILKPGKDPTRADSHRPISLLPILSKLAEKIISARLNDYLERNNILTPEQHGFRPRLSTSHQLLRVVEYIKDATDRNQYTAAVFLDIQKAFDRVWHTGLLYKLIKYKIPPPLILLLNSYINDRSFTVKINRTYSLTKSAKAGIAQGSILGPVLFNLYVNDIIKSTNTMICMYADDTAILSRHYDPDTLTKNINTHLAHLEKWFSAWKIALNTSKTEAVSFSRKRPPPEITLQNQRIPWSQHNKYLGVIIDKNLTFRQHIIHTRNKFKNALRQLYPLIAKKSKLNRHNKMLIYTLILKPLLTYASPIWAHAARTNINLIESSQNTILRIILDAHWYMRNEDIRKSCNIPTIRQSIRNIAINFFSNIDGHDNPTIKAISKYPTYPFIRRPRDILVDPNFN</sequence>
<dbReference type="InterPro" id="IPR036691">
    <property type="entry name" value="Endo/exonu/phosph_ase_sf"/>
</dbReference>
<dbReference type="InterPro" id="IPR005135">
    <property type="entry name" value="Endo/exonuclease/phosphatase"/>
</dbReference>
<dbReference type="AlphaFoldDB" id="A0A8X7B9X6"/>
<dbReference type="GO" id="GO:0003964">
    <property type="term" value="F:RNA-directed DNA polymerase activity"/>
    <property type="evidence" value="ECO:0007669"/>
    <property type="project" value="UniProtKB-KW"/>
</dbReference>
<dbReference type="PANTHER" id="PTHR36688:SF2">
    <property type="entry name" value="ENDONUCLEASE_EXONUCLEASE_PHOSPHATASE DOMAIN-CONTAINING PROTEIN"/>
    <property type="match status" value="1"/>
</dbReference>
<dbReference type="Gene3D" id="3.60.10.10">
    <property type="entry name" value="Endonuclease/exonuclease/phosphatase"/>
    <property type="match status" value="1"/>
</dbReference>